<dbReference type="InterPro" id="IPR052035">
    <property type="entry name" value="ZnF_BED_domain_contain"/>
</dbReference>
<dbReference type="GO" id="GO:0008270">
    <property type="term" value="F:zinc ion binding"/>
    <property type="evidence" value="ECO:0007669"/>
    <property type="project" value="UniProtKB-KW"/>
</dbReference>
<protein>
    <submittedName>
        <fullName evidence="7">Uncharacterized protein</fullName>
    </submittedName>
</protein>
<keyword evidence="5" id="KW-0539">Nucleus</keyword>
<sequence length="160" mass="17825">MLDKMNQKMWSLEEVFVEGSGPQPERLPKGPPARPSFSGTASTIDSGALVWEAAETADSVACELYDDDEARPTRQQDLDEALVNLIVKDTQPFSVVEDVGFRAFVALLDPNYVIPTRQAVKAMVDVKYVLERNKAIADMQKIAAECNNFPKHTLLKTWPE</sequence>
<comment type="caution">
    <text evidence="7">The sequence shown here is derived from an EMBL/GenBank/DDBJ whole genome shotgun (WGS) entry which is preliminary data.</text>
</comment>
<gene>
    <name evidence="7" type="ORF">JOQ06_004033</name>
</gene>
<dbReference type="PANTHER" id="PTHR46481:SF10">
    <property type="entry name" value="ZINC FINGER BED DOMAIN-CONTAINING PROTEIN 39"/>
    <property type="match status" value="1"/>
</dbReference>
<keyword evidence="8" id="KW-1185">Reference proteome</keyword>
<keyword evidence="3" id="KW-0863">Zinc-finger</keyword>
<dbReference type="PANTHER" id="PTHR46481">
    <property type="entry name" value="ZINC FINGER BED DOMAIN-CONTAINING PROTEIN 4"/>
    <property type="match status" value="1"/>
</dbReference>
<evidence type="ECO:0000313" key="8">
    <source>
        <dbReference type="Proteomes" id="UP001219934"/>
    </source>
</evidence>
<evidence type="ECO:0000313" key="7">
    <source>
        <dbReference type="EMBL" id="KAJ4922014.1"/>
    </source>
</evidence>
<dbReference type="Proteomes" id="UP001219934">
    <property type="component" value="Unassembled WGS sequence"/>
</dbReference>
<dbReference type="SUPFAM" id="SSF140996">
    <property type="entry name" value="Hermes dimerisation domain"/>
    <property type="match status" value="1"/>
</dbReference>
<feature type="region of interest" description="Disordered" evidence="6">
    <location>
        <begin position="17"/>
        <end position="41"/>
    </location>
</feature>
<evidence type="ECO:0000256" key="6">
    <source>
        <dbReference type="SAM" id="MobiDB-lite"/>
    </source>
</evidence>
<evidence type="ECO:0000256" key="2">
    <source>
        <dbReference type="ARBA" id="ARBA00022723"/>
    </source>
</evidence>
<keyword evidence="4" id="KW-0862">Zinc</keyword>
<evidence type="ECO:0000256" key="4">
    <source>
        <dbReference type="ARBA" id="ARBA00022833"/>
    </source>
</evidence>
<dbReference type="GO" id="GO:0005634">
    <property type="term" value="C:nucleus"/>
    <property type="evidence" value="ECO:0007669"/>
    <property type="project" value="UniProtKB-SubCell"/>
</dbReference>
<organism evidence="7 8">
    <name type="scientific">Pogonophryne albipinna</name>
    <dbReference type="NCBI Taxonomy" id="1090488"/>
    <lineage>
        <taxon>Eukaryota</taxon>
        <taxon>Metazoa</taxon>
        <taxon>Chordata</taxon>
        <taxon>Craniata</taxon>
        <taxon>Vertebrata</taxon>
        <taxon>Euteleostomi</taxon>
        <taxon>Actinopterygii</taxon>
        <taxon>Neopterygii</taxon>
        <taxon>Teleostei</taxon>
        <taxon>Neoteleostei</taxon>
        <taxon>Acanthomorphata</taxon>
        <taxon>Eupercaria</taxon>
        <taxon>Perciformes</taxon>
        <taxon>Notothenioidei</taxon>
        <taxon>Pogonophryne</taxon>
    </lineage>
</organism>
<dbReference type="AlphaFoldDB" id="A0AAD6ABX5"/>
<proteinExistence type="predicted"/>
<dbReference type="EMBL" id="JAPTMU010000091">
    <property type="protein sequence ID" value="KAJ4922014.1"/>
    <property type="molecule type" value="Genomic_DNA"/>
</dbReference>
<dbReference type="Gene3D" id="1.10.10.1070">
    <property type="entry name" value="Zinc finger, BED domain-containing"/>
    <property type="match status" value="1"/>
</dbReference>
<evidence type="ECO:0000256" key="1">
    <source>
        <dbReference type="ARBA" id="ARBA00004123"/>
    </source>
</evidence>
<evidence type="ECO:0000256" key="3">
    <source>
        <dbReference type="ARBA" id="ARBA00022771"/>
    </source>
</evidence>
<keyword evidence="2" id="KW-0479">Metal-binding</keyword>
<evidence type="ECO:0000256" key="5">
    <source>
        <dbReference type="ARBA" id="ARBA00023242"/>
    </source>
</evidence>
<accession>A0AAD6ABX5</accession>
<comment type="subcellular location">
    <subcellularLocation>
        <location evidence="1">Nucleus</location>
    </subcellularLocation>
</comment>
<name>A0AAD6ABX5_9TELE</name>
<reference evidence="7" key="1">
    <citation type="submission" date="2022-11" db="EMBL/GenBank/DDBJ databases">
        <title>Chromosome-level genome of Pogonophryne albipinna.</title>
        <authorList>
            <person name="Jo E."/>
        </authorList>
    </citation>
    <scope>NUCLEOTIDE SEQUENCE</scope>
    <source>
        <strain evidence="7">SGF0006</strain>
        <tissue evidence="7">Muscle</tissue>
    </source>
</reference>